<evidence type="ECO:0000313" key="2">
    <source>
        <dbReference type="EMBL" id="SDF64132.1"/>
    </source>
</evidence>
<feature type="transmembrane region" description="Helical" evidence="1">
    <location>
        <begin position="93"/>
        <end position="110"/>
    </location>
</feature>
<gene>
    <name evidence="2" type="ORF">SAMN04488542_11457</name>
</gene>
<dbReference type="Pfam" id="PF10067">
    <property type="entry name" value="DUF2306"/>
    <property type="match status" value="1"/>
</dbReference>
<feature type="transmembrane region" description="Helical" evidence="1">
    <location>
        <begin position="157"/>
        <end position="179"/>
    </location>
</feature>
<keyword evidence="1" id="KW-0812">Transmembrane</keyword>
<dbReference type="STRING" id="670482.SAMN04488542_11457"/>
<protein>
    <submittedName>
        <fullName evidence="2">Uncharacterized membrane protein</fullName>
    </submittedName>
</protein>
<accession>A0A1G7MQV2</accession>
<sequence length="222" mass="25444">MKRMIKINTRLGVVAFLAIGVSLYFAIQYFWFGADKAEFVLNKWNEMQLLDLWYVMLYIHIITAIVAISIGWLQFISKLRAKSSQIHKIIGKIYSGSIVLSGLSGIYLSFYATGGLISSIGFFLLSMSWLYTLLQGIRAIAVNKDRIAHQKWMTRNYALTFAAVTLRIYLPVSMLIFGIEHFNEYYRVIAWLCWVPNLIVAELILKRQKTSVPPSNQSTRVS</sequence>
<proteinExistence type="predicted"/>
<dbReference type="InterPro" id="IPR018750">
    <property type="entry name" value="DUF2306_membrane"/>
</dbReference>
<evidence type="ECO:0000313" key="3">
    <source>
        <dbReference type="Proteomes" id="UP000198972"/>
    </source>
</evidence>
<reference evidence="2 3" key="1">
    <citation type="submission" date="2016-10" db="EMBL/GenBank/DDBJ databases">
        <authorList>
            <person name="de Groot N.N."/>
        </authorList>
    </citation>
    <scope>NUCLEOTIDE SEQUENCE [LARGE SCALE GENOMIC DNA]</scope>
    <source>
        <strain evidence="2 3">DSM 28129</strain>
    </source>
</reference>
<name>A0A1G7MQV2_9BACL</name>
<keyword evidence="1" id="KW-1133">Transmembrane helix</keyword>
<feature type="transmembrane region" description="Helical" evidence="1">
    <location>
        <begin position="12"/>
        <end position="32"/>
    </location>
</feature>
<dbReference type="EMBL" id="FNBG01000014">
    <property type="protein sequence ID" value="SDF64132.1"/>
    <property type="molecule type" value="Genomic_DNA"/>
</dbReference>
<dbReference type="AlphaFoldDB" id="A0A1G7MQV2"/>
<organism evidence="2 3">
    <name type="scientific">Fontibacillus panacisegetis</name>
    <dbReference type="NCBI Taxonomy" id="670482"/>
    <lineage>
        <taxon>Bacteria</taxon>
        <taxon>Bacillati</taxon>
        <taxon>Bacillota</taxon>
        <taxon>Bacilli</taxon>
        <taxon>Bacillales</taxon>
        <taxon>Paenibacillaceae</taxon>
        <taxon>Fontibacillus</taxon>
    </lineage>
</organism>
<feature type="transmembrane region" description="Helical" evidence="1">
    <location>
        <begin position="116"/>
        <end position="137"/>
    </location>
</feature>
<evidence type="ECO:0000256" key="1">
    <source>
        <dbReference type="SAM" id="Phobius"/>
    </source>
</evidence>
<keyword evidence="3" id="KW-1185">Reference proteome</keyword>
<dbReference type="Proteomes" id="UP000198972">
    <property type="component" value="Unassembled WGS sequence"/>
</dbReference>
<feature type="transmembrane region" description="Helical" evidence="1">
    <location>
        <begin position="52"/>
        <end position="73"/>
    </location>
</feature>
<keyword evidence="1" id="KW-0472">Membrane</keyword>